<organism evidence="1 2">
    <name type="scientific">Miscanthus lutarioriparius</name>
    <dbReference type="NCBI Taxonomy" id="422564"/>
    <lineage>
        <taxon>Eukaryota</taxon>
        <taxon>Viridiplantae</taxon>
        <taxon>Streptophyta</taxon>
        <taxon>Embryophyta</taxon>
        <taxon>Tracheophyta</taxon>
        <taxon>Spermatophyta</taxon>
        <taxon>Magnoliopsida</taxon>
        <taxon>Liliopsida</taxon>
        <taxon>Poales</taxon>
        <taxon>Poaceae</taxon>
        <taxon>PACMAD clade</taxon>
        <taxon>Panicoideae</taxon>
        <taxon>Andropogonodae</taxon>
        <taxon>Andropogoneae</taxon>
        <taxon>Saccharinae</taxon>
        <taxon>Miscanthus</taxon>
    </lineage>
</organism>
<name>A0A811P0H0_9POAL</name>
<protein>
    <submittedName>
        <fullName evidence="1">Uncharacterized protein</fullName>
    </submittedName>
</protein>
<dbReference type="EMBL" id="CAJGYO010000006">
    <property type="protein sequence ID" value="CAD6235170.1"/>
    <property type="molecule type" value="Genomic_DNA"/>
</dbReference>
<reference evidence="1" key="1">
    <citation type="submission" date="2020-10" db="EMBL/GenBank/DDBJ databases">
        <authorList>
            <person name="Han B."/>
            <person name="Lu T."/>
            <person name="Zhao Q."/>
            <person name="Huang X."/>
            <person name="Zhao Y."/>
        </authorList>
    </citation>
    <scope>NUCLEOTIDE SEQUENCE</scope>
</reference>
<evidence type="ECO:0000313" key="1">
    <source>
        <dbReference type="EMBL" id="CAD6235170.1"/>
    </source>
</evidence>
<dbReference type="OrthoDB" id="1990409at2759"/>
<sequence>MAVGVVGVDCAASRRRCERGEHVAEQWRGCGREQRGDVVERGGLRGNLGGISFRVVGVFLLVPKGLLLETPSFSSGLVGKVDFTVRHLFSSVQIFPNSFSGFSSGQPSISPLTRKCVASTAPANSVLKSLVLLVATMFFS</sequence>
<accession>A0A811P0H0</accession>
<dbReference type="AlphaFoldDB" id="A0A811P0H0"/>
<keyword evidence="2" id="KW-1185">Reference proteome</keyword>
<comment type="caution">
    <text evidence="1">The sequence shown here is derived from an EMBL/GenBank/DDBJ whole genome shotgun (WGS) entry which is preliminary data.</text>
</comment>
<dbReference type="Proteomes" id="UP000604825">
    <property type="component" value="Unassembled WGS sequence"/>
</dbReference>
<gene>
    <name evidence="1" type="ORF">NCGR_LOCUS23474</name>
</gene>
<evidence type="ECO:0000313" key="2">
    <source>
        <dbReference type="Proteomes" id="UP000604825"/>
    </source>
</evidence>
<proteinExistence type="predicted"/>